<dbReference type="Proteomes" id="UP000199004">
    <property type="component" value="Unassembled WGS sequence"/>
</dbReference>
<dbReference type="STRING" id="1005944.SAMN05192576_3177"/>
<keyword evidence="5" id="KW-0804">Transcription</keyword>
<dbReference type="Pfam" id="PF04542">
    <property type="entry name" value="Sigma70_r2"/>
    <property type="match status" value="1"/>
</dbReference>
<dbReference type="GO" id="GO:0003677">
    <property type="term" value="F:DNA binding"/>
    <property type="evidence" value="ECO:0007669"/>
    <property type="project" value="UniProtKB-KW"/>
</dbReference>
<comment type="similarity">
    <text evidence="1">Belongs to the sigma-70 factor family. ECF subfamily.</text>
</comment>
<dbReference type="Pfam" id="PF08281">
    <property type="entry name" value="Sigma70_r4_2"/>
    <property type="match status" value="1"/>
</dbReference>
<dbReference type="InterPro" id="IPR014325">
    <property type="entry name" value="RNA_pol_sigma-E_actinobac"/>
</dbReference>
<evidence type="ECO:0000256" key="3">
    <source>
        <dbReference type="ARBA" id="ARBA00023082"/>
    </source>
</evidence>
<feature type="domain" description="RNA polymerase sigma factor 70 region 4 type 2" evidence="7">
    <location>
        <begin position="101"/>
        <end position="152"/>
    </location>
</feature>
<evidence type="ECO:0000313" key="9">
    <source>
        <dbReference type="Proteomes" id="UP000199004"/>
    </source>
</evidence>
<proteinExistence type="inferred from homology"/>
<evidence type="ECO:0000256" key="2">
    <source>
        <dbReference type="ARBA" id="ARBA00023015"/>
    </source>
</evidence>
<dbReference type="GO" id="GO:0016987">
    <property type="term" value="F:sigma factor activity"/>
    <property type="evidence" value="ECO:0007669"/>
    <property type="project" value="UniProtKB-KW"/>
</dbReference>
<reference evidence="8 9" key="1">
    <citation type="submission" date="2016-10" db="EMBL/GenBank/DDBJ databases">
        <authorList>
            <person name="de Groot N.N."/>
        </authorList>
    </citation>
    <scope>NUCLEOTIDE SEQUENCE [LARGE SCALE GENOMIC DNA]</scope>
    <source>
        <strain evidence="8 9">CGMCC 1.11147</strain>
    </source>
</reference>
<evidence type="ECO:0000313" key="8">
    <source>
        <dbReference type="EMBL" id="SDN99166.1"/>
    </source>
</evidence>
<feature type="domain" description="RNA polymerase sigma-70 region 2" evidence="6">
    <location>
        <begin position="15"/>
        <end position="78"/>
    </location>
</feature>
<dbReference type="InterPro" id="IPR039425">
    <property type="entry name" value="RNA_pol_sigma-70-like"/>
</dbReference>
<dbReference type="InterPro" id="IPR013249">
    <property type="entry name" value="RNA_pol_sigma70_r4_t2"/>
</dbReference>
<dbReference type="InterPro" id="IPR013324">
    <property type="entry name" value="RNA_pol_sigma_r3/r4-like"/>
</dbReference>
<dbReference type="InterPro" id="IPR036388">
    <property type="entry name" value="WH-like_DNA-bd_sf"/>
</dbReference>
<dbReference type="Gene3D" id="1.10.10.10">
    <property type="entry name" value="Winged helix-like DNA-binding domain superfamily/Winged helix DNA-binding domain"/>
    <property type="match status" value="1"/>
</dbReference>
<organism evidence="8 9">
    <name type="scientific">Nocardioides szechwanensis</name>
    <dbReference type="NCBI Taxonomy" id="1005944"/>
    <lineage>
        <taxon>Bacteria</taxon>
        <taxon>Bacillati</taxon>
        <taxon>Actinomycetota</taxon>
        <taxon>Actinomycetes</taxon>
        <taxon>Propionibacteriales</taxon>
        <taxon>Nocardioidaceae</taxon>
        <taxon>Nocardioides</taxon>
    </lineage>
</organism>
<dbReference type="InterPro" id="IPR007627">
    <property type="entry name" value="RNA_pol_sigma70_r2"/>
</dbReference>
<evidence type="ECO:0000256" key="4">
    <source>
        <dbReference type="ARBA" id="ARBA00023125"/>
    </source>
</evidence>
<keyword evidence="9" id="KW-1185">Reference proteome</keyword>
<name>A0A1H0FWX3_9ACTN</name>
<dbReference type="RefSeq" id="WP_245715319.1">
    <property type="nucleotide sequence ID" value="NZ_BKAE01000020.1"/>
</dbReference>
<dbReference type="AlphaFoldDB" id="A0A1H0FWX3"/>
<dbReference type="NCBIfam" id="TIGR02937">
    <property type="entry name" value="sigma70-ECF"/>
    <property type="match status" value="1"/>
</dbReference>
<dbReference type="NCBIfam" id="TIGR02983">
    <property type="entry name" value="SigE-fam_strep"/>
    <property type="match status" value="1"/>
</dbReference>
<dbReference type="InterPro" id="IPR014284">
    <property type="entry name" value="RNA_pol_sigma-70_dom"/>
</dbReference>
<dbReference type="GO" id="GO:0006352">
    <property type="term" value="P:DNA-templated transcription initiation"/>
    <property type="evidence" value="ECO:0007669"/>
    <property type="project" value="InterPro"/>
</dbReference>
<dbReference type="PANTHER" id="PTHR43133:SF50">
    <property type="entry name" value="ECF RNA POLYMERASE SIGMA FACTOR SIGM"/>
    <property type="match status" value="1"/>
</dbReference>
<keyword evidence="3" id="KW-0731">Sigma factor</keyword>
<dbReference type="EMBL" id="FNIC01000005">
    <property type="protein sequence ID" value="SDN99166.1"/>
    <property type="molecule type" value="Genomic_DNA"/>
</dbReference>
<dbReference type="PANTHER" id="PTHR43133">
    <property type="entry name" value="RNA POLYMERASE ECF-TYPE SIGMA FACTO"/>
    <property type="match status" value="1"/>
</dbReference>
<evidence type="ECO:0000256" key="1">
    <source>
        <dbReference type="ARBA" id="ARBA00010641"/>
    </source>
</evidence>
<evidence type="ECO:0000259" key="7">
    <source>
        <dbReference type="Pfam" id="PF08281"/>
    </source>
</evidence>
<keyword evidence="2" id="KW-0805">Transcription regulation</keyword>
<dbReference type="Gene3D" id="1.10.1740.10">
    <property type="match status" value="1"/>
</dbReference>
<dbReference type="SUPFAM" id="SSF88659">
    <property type="entry name" value="Sigma3 and sigma4 domains of RNA polymerase sigma factors"/>
    <property type="match status" value="1"/>
</dbReference>
<evidence type="ECO:0000259" key="6">
    <source>
        <dbReference type="Pfam" id="PF04542"/>
    </source>
</evidence>
<dbReference type="CDD" id="cd06171">
    <property type="entry name" value="Sigma70_r4"/>
    <property type="match status" value="1"/>
</dbReference>
<keyword evidence="4" id="KW-0238">DNA-binding</keyword>
<evidence type="ECO:0000256" key="5">
    <source>
        <dbReference type="ARBA" id="ARBA00023163"/>
    </source>
</evidence>
<dbReference type="SUPFAM" id="SSF88946">
    <property type="entry name" value="Sigma2 domain of RNA polymerase sigma factors"/>
    <property type="match status" value="1"/>
</dbReference>
<sequence length="162" mass="18667">MDARSEFEAWLVAREPSLQRLAHLLAGDPHDARDLVQKTLAKLYLAWGRLEDRHDVDAYARRILVNEHRSSWRRTARRREIVTADVPERPVDDHHDDGLRDAVWSFVATLPPRQRAVIVLRYYEQLTEPETAEVLGISVGTVKSQAHRAIASLRAHLPQETR</sequence>
<gene>
    <name evidence="8" type="ORF">SAMN05192576_3177</name>
</gene>
<dbReference type="InterPro" id="IPR013325">
    <property type="entry name" value="RNA_pol_sigma_r2"/>
</dbReference>
<accession>A0A1H0FWX3</accession>
<protein>
    <submittedName>
        <fullName evidence="8">RNA polymerase sigma-70 factor, sigma-E family</fullName>
    </submittedName>
</protein>